<evidence type="ECO:0000256" key="1">
    <source>
        <dbReference type="SAM" id="SignalP"/>
    </source>
</evidence>
<name>A0A6J4RBA0_9ACTN</name>
<proteinExistence type="predicted"/>
<sequence>MLRTLAAVVLVCLTSVAIALAAPGGSSAEAARATRAAEPFPLIPLKGRTQRGTFSGRLAVARVFARGDQVIASGSVTGRLRDRRYPSVQPVTIRRFSVVLGVTATPGAGDCASLTMTFPARRTRLVGLRAELPAAGFVVGPQRNGPRAARDLLCATSQILTAQPPAPGVAPSPVVIHLLNALRLVHA</sequence>
<keyword evidence="1" id="KW-0732">Signal</keyword>
<protein>
    <submittedName>
        <fullName evidence="2">Uncharacterized protein</fullName>
    </submittedName>
</protein>
<accession>A0A6J4RBA0</accession>
<feature type="signal peptide" evidence="1">
    <location>
        <begin position="1"/>
        <end position="21"/>
    </location>
</feature>
<gene>
    <name evidence="2" type="ORF">AVDCRST_MAG65-236</name>
</gene>
<feature type="chain" id="PRO_5026969549" evidence="1">
    <location>
        <begin position="22"/>
        <end position="187"/>
    </location>
</feature>
<evidence type="ECO:0000313" key="2">
    <source>
        <dbReference type="EMBL" id="CAA9465458.1"/>
    </source>
</evidence>
<organism evidence="2">
    <name type="scientific">uncultured Solirubrobacteraceae bacterium</name>
    <dbReference type="NCBI Taxonomy" id="1162706"/>
    <lineage>
        <taxon>Bacteria</taxon>
        <taxon>Bacillati</taxon>
        <taxon>Actinomycetota</taxon>
        <taxon>Thermoleophilia</taxon>
        <taxon>Solirubrobacterales</taxon>
        <taxon>Solirubrobacteraceae</taxon>
        <taxon>environmental samples</taxon>
    </lineage>
</organism>
<reference evidence="2" key="1">
    <citation type="submission" date="2020-02" db="EMBL/GenBank/DDBJ databases">
        <authorList>
            <person name="Meier V. D."/>
        </authorList>
    </citation>
    <scope>NUCLEOTIDE SEQUENCE</scope>
    <source>
        <strain evidence="2">AVDCRST_MAG65</strain>
    </source>
</reference>
<dbReference type="EMBL" id="CADCVL010000043">
    <property type="protein sequence ID" value="CAA9465458.1"/>
    <property type="molecule type" value="Genomic_DNA"/>
</dbReference>
<dbReference type="AlphaFoldDB" id="A0A6J4RBA0"/>